<dbReference type="Gene3D" id="1.10.10.1890">
    <property type="entry name" value="Ska1 microtubule binding domain-like"/>
    <property type="match status" value="1"/>
</dbReference>
<dbReference type="InterPro" id="IPR009829">
    <property type="entry name" value="SKA1"/>
</dbReference>
<evidence type="ECO:0000256" key="2">
    <source>
        <dbReference type="ARBA" id="ARBA00047182"/>
    </source>
</evidence>
<dbReference type="EMBL" id="CP111014">
    <property type="protein sequence ID" value="WAR00792.1"/>
    <property type="molecule type" value="Genomic_DNA"/>
</dbReference>
<dbReference type="PANTHER" id="PTHR28573:SF1">
    <property type="entry name" value="SPINDLE AND KINETOCHORE-ASSOCIATED PROTEIN 1"/>
    <property type="match status" value="1"/>
</dbReference>
<dbReference type="InterPro" id="IPR042031">
    <property type="entry name" value="SKA1_MBD_sf"/>
</dbReference>
<proteinExistence type="inferred from homology"/>
<keyword evidence="6" id="KW-1185">Reference proteome</keyword>
<sequence>MTAACTVDWSLFTGRCHSIDRSLIIITIIISITFTIVKVIFIILQFVLQVCLILIIFSFLLLLLCFPTLLCLINLCLILFKCSMDSASLSDLRGFFESKLQVVQTLLELRDFSEDDTCTQEMQGVNEDLVDLKARLAYMTDNIPDRLPRPTQSRKAESPAIQRTALKLVTNQINTSGSVGNQMKTNISSSKSAHCKQVNVYLPEIDFLTVEEFENCYFIVDEDIKLHGKMKIDKTAQSTLAILRHCGRVREVRGGRLARYVYIDRY</sequence>
<dbReference type="Pfam" id="PF07160">
    <property type="entry name" value="SKA1"/>
    <property type="match status" value="1"/>
</dbReference>
<evidence type="ECO:0000313" key="6">
    <source>
        <dbReference type="Proteomes" id="UP001164746"/>
    </source>
</evidence>
<comment type="similarity">
    <text evidence="1">Belongs to the SKA1 family.</text>
</comment>
<feature type="transmembrane region" description="Helical" evidence="4">
    <location>
        <begin position="23"/>
        <end position="47"/>
    </location>
</feature>
<protein>
    <recommendedName>
        <fullName evidence="2">SKA complex subunit 1</fullName>
    </recommendedName>
    <alternativeName>
        <fullName evidence="3">Spindle and kinetochore-associated protein 1</fullName>
    </alternativeName>
</protein>
<name>A0ABY7DVZ6_MYAAR</name>
<dbReference type="Proteomes" id="UP001164746">
    <property type="component" value="Chromosome 3"/>
</dbReference>
<dbReference type="PANTHER" id="PTHR28573">
    <property type="entry name" value="SPINDLE AND KINETOCHORE-ASSOCIATED PROTEIN 1"/>
    <property type="match status" value="1"/>
</dbReference>
<accession>A0ABY7DVZ6</accession>
<evidence type="ECO:0000256" key="1">
    <source>
        <dbReference type="ARBA" id="ARBA00006836"/>
    </source>
</evidence>
<evidence type="ECO:0000256" key="3">
    <source>
        <dbReference type="ARBA" id="ARBA00047202"/>
    </source>
</evidence>
<evidence type="ECO:0000256" key="4">
    <source>
        <dbReference type="SAM" id="Phobius"/>
    </source>
</evidence>
<organism evidence="5 6">
    <name type="scientific">Mya arenaria</name>
    <name type="common">Soft-shell clam</name>
    <dbReference type="NCBI Taxonomy" id="6604"/>
    <lineage>
        <taxon>Eukaryota</taxon>
        <taxon>Metazoa</taxon>
        <taxon>Spiralia</taxon>
        <taxon>Lophotrochozoa</taxon>
        <taxon>Mollusca</taxon>
        <taxon>Bivalvia</taxon>
        <taxon>Autobranchia</taxon>
        <taxon>Heteroconchia</taxon>
        <taxon>Euheterodonta</taxon>
        <taxon>Imparidentia</taxon>
        <taxon>Neoheterodontei</taxon>
        <taxon>Myida</taxon>
        <taxon>Myoidea</taxon>
        <taxon>Myidae</taxon>
        <taxon>Mya</taxon>
    </lineage>
</organism>
<keyword evidence="4" id="KW-1133">Transmembrane helix</keyword>
<gene>
    <name evidence="5" type="ORF">MAR_025164</name>
</gene>
<evidence type="ECO:0000313" key="5">
    <source>
        <dbReference type="EMBL" id="WAR00792.1"/>
    </source>
</evidence>
<keyword evidence="4" id="KW-0472">Membrane</keyword>
<feature type="transmembrane region" description="Helical" evidence="4">
    <location>
        <begin position="53"/>
        <end position="80"/>
    </location>
</feature>
<reference evidence="5" key="1">
    <citation type="submission" date="2022-11" db="EMBL/GenBank/DDBJ databases">
        <title>Centuries of genome instability and evolution in soft-shell clam transmissible cancer (bioRxiv).</title>
        <authorList>
            <person name="Hart S.F.M."/>
            <person name="Yonemitsu M.A."/>
            <person name="Giersch R.M."/>
            <person name="Beal B.F."/>
            <person name="Arriagada G."/>
            <person name="Davis B.W."/>
            <person name="Ostrander E.A."/>
            <person name="Goff S.P."/>
            <person name="Metzger M.J."/>
        </authorList>
    </citation>
    <scope>NUCLEOTIDE SEQUENCE</scope>
    <source>
        <strain evidence="5">MELC-2E11</strain>
        <tissue evidence="5">Siphon/mantle</tissue>
    </source>
</reference>
<keyword evidence="4" id="KW-0812">Transmembrane</keyword>